<dbReference type="PANTHER" id="PTHR12788">
    <property type="entry name" value="PROTEIN-TYROSINE SULFOTRANSFERASE 2"/>
    <property type="match status" value="1"/>
</dbReference>
<dbReference type="KEGG" id="pme:NATL1_15741"/>
<evidence type="ECO:0000256" key="2">
    <source>
        <dbReference type="PROSITE-ProRule" id="PRU00339"/>
    </source>
</evidence>
<dbReference type="InterPro" id="IPR027417">
    <property type="entry name" value="P-loop_NTPase"/>
</dbReference>
<dbReference type="Pfam" id="PF13181">
    <property type="entry name" value="TPR_8"/>
    <property type="match status" value="1"/>
</dbReference>
<dbReference type="InterPro" id="IPR011990">
    <property type="entry name" value="TPR-like_helical_dom_sf"/>
</dbReference>
<dbReference type="GO" id="GO:0008476">
    <property type="term" value="F:protein-tyrosine sulfotransferase activity"/>
    <property type="evidence" value="ECO:0007669"/>
    <property type="project" value="InterPro"/>
</dbReference>
<dbReference type="HOGENOM" id="CLU_017034_1_0_3"/>
<keyword evidence="1" id="KW-0808">Transferase</keyword>
<dbReference type="PROSITE" id="PS50005">
    <property type="entry name" value="TPR"/>
    <property type="match status" value="2"/>
</dbReference>
<proteinExistence type="predicted"/>
<dbReference type="PROSITE" id="PS50293">
    <property type="entry name" value="TPR_REGION"/>
    <property type="match status" value="2"/>
</dbReference>
<dbReference type="AlphaFoldDB" id="A2C3S1"/>
<protein>
    <submittedName>
        <fullName evidence="3">Uncharacterized protein</fullName>
    </submittedName>
</protein>
<dbReference type="EMBL" id="CP000553">
    <property type="protein sequence ID" value="ABM76131.1"/>
    <property type="molecule type" value="Genomic_DNA"/>
</dbReference>
<dbReference type="eggNOG" id="COG0457">
    <property type="taxonomic scope" value="Bacteria"/>
</dbReference>
<dbReference type="SMART" id="SM00028">
    <property type="entry name" value="TPR"/>
    <property type="match status" value="4"/>
</dbReference>
<reference evidence="4" key="1">
    <citation type="journal article" date="2007" name="PLoS Genet.">
        <title>Patterns and implications of gene gain and loss in the evolution of Prochlorococcus.</title>
        <authorList>
            <person name="Kettler G.C."/>
            <person name="Martiny A.C."/>
            <person name="Huang K."/>
            <person name="Zucker J."/>
            <person name="Coleman M.L."/>
            <person name="Rodrigue S."/>
            <person name="Chen F."/>
            <person name="Lapidus A."/>
            <person name="Ferriera S."/>
            <person name="Johnson J."/>
            <person name="Steglich C."/>
            <person name="Church G.M."/>
            <person name="Richardson P."/>
            <person name="Chisholm S.W."/>
        </authorList>
    </citation>
    <scope>NUCLEOTIDE SEQUENCE [LARGE SCALE GENOMIC DNA]</scope>
    <source>
        <strain evidence="4">NATL1A</strain>
    </source>
</reference>
<dbReference type="InterPro" id="IPR026634">
    <property type="entry name" value="TPST-like"/>
</dbReference>
<organism evidence="3 4">
    <name type="scientific">Prochlorococcus marinus (strain NATL1A)</name>
    <dbReference type="NCBI Taxonomy" id="167555"/>
    <lineage>
        <taxon>Bacteria</taxon>
        <taxon>Bacillati</taxon>
        <taxon>Cyanobacteriota</taxon>
        <taxon>Cyanophyceae</taxon>
        <taxon>Synechococcales</taxon>
        <taxon>Prochlorococcaceae</taxon>
        <taxon>Prochlorococcus</taxon>
    </lineage>
</organism>
<evidence type="ECO:0000313" key="4">
    <source>
        <dbReference type="Proteomes" id="UP000002592"/>
    </source>
</evidence>
<accession>A2C3S1</accession>
<dbReference type="Proteomes" id="UP000002592">
    <property type="component" value="Chromosome"/>
</dbReference>
<name>A2C3S1_PROM1</name>
<dbReference type="Pfam" id="PF13469">
    <property type="entry name" value="Sulfotransfer_3"/>
    <property type="match status" value="2"/>
</dbReference>
<evidence type="ECO:0000256" key="1">
    <source>
        <dbReference type="ARBA" id="ARBA00022679"/>
    </source>
</evidence>
<sequence>MNKKRNKAINHTKRNQVKTFPISFSLYKIKDDLIINTNYLSETPEEEIINQAIKFHLQGKISEAIKYYKHCLIKGFHDEKVFCNYGIILKNLGKTKEAELLQLKAIEIKPNYAEAYSNLGVIYKDKGKLKEAELSLKKAIEIRPNFANAHNNLGIIFNDLGKFKEAELSYLKAIELKPDFAEPYYSLSLLNCSNENKFWQNRLFSKSILNNKSKKEKIDIYFARSNVLHKEKNYIESSHYLNLANRIKLNLRPSNINLRLEKSKRLLLESDKRETNKKEDIKTIKTIFIVGMPRSGSTLLESIISMNPNVDSLGEINFLEESFLEEEHNEQGLNLAELYLEKINVNSTRSTIKTNKYLYNYQYAGIIATCIPNSKIIHCFRNPLDNILSIYRAHFTIGNEYSSSLADCANIYLDQEEIMDIYKKKYRSNIYDLNYDLLVSNPQEEIISLISWLGWEWDDSYLSHHLNPRSISTASSVQVRSPINSKSIGGWKNYRDMLKPVIEILEKHEKYKNL</sequence>
<dbReference type="SUPFAM" id="SSF52540">
    <property type="entry name" value="P-loop containing nucleoside triphosphate hydrolases"/>
    <property type="match status" value="1"/>
</dbReference>
<dbReference type="Gene3D" id="3.40.50.300">
    <property type="entry name" value="P-loop containing nucleotide triphosphate hydrolases"/>
    <property type="match status" value="1"/>
</dbReference>
<dbReference type="SUPFAM" id="SSF48452">
    <property type="entry name" value="TPR-like"/>
    <property type="match status" value="1"/>
</dbReference>
<dbReference type="PANTHER" id="PTHR12788:SF10">
    <property type="entry name" value="PROTEIN-TYROSINE SULFOTRANSFERASE"/>
    <property type="match status" value="1"/>
</dbReference>
<feature type="repeat" description="TPR" evidence="2">
    <location>
        <begin position="147"/>
        <end position="180"/>
    </location>
</feature>
<feature type="repeat" description="TPR" evidence="2">
    <location>
        <begin position="113"/>
        <end position="146"/>
    </location>
</feature>
<dbReference type="Gene3D" id="1.25.40.10">
    <property type="entry name" value="Tetratricopeptide repeat domain"/>
    <property type="match status" value="3"/>
</dbReference>
<dbReference type="InterPro" id="IPR019734">
    <property type="entry name" value="TPR_rpt"/>
</dbReference>
<dbReference type="RefSeq" id="WP_011824143.1">
    <property type="nucleotide sequence ID" value="NC_008819.1"/>
</dbReference>
<gene>
    <name evidence="3" type="ordered locus">NATL1_15741</name>
</gene>
<evidence type="ECO:0000313" key="3">
    <source>
        <dbReference type="EMBL" id="ABM76131.1"/>
    </source>
</evidence>
<keyword evidence="2" id="KW-0802">TPR repeat</keyword>
<dbReference type="Pfam" id="PF00515">
    <property type="entry name" value="TPR_1"/>
    <property type="match status" value="2"/>
</dbReference>